<dbReference type="GO" id="GO:0005576">
    <property type="term" value="C:extracellular region"/>
    <property type="evidence" value="ECO:0007669"/>
    <property type="project" value="UniProtKB-SubCell"/>
</dbReference>
<keyword evidence="4 7" id="KW-0964">Secreted</keyword>
<evidence type="ECO:0000256" key="3">
    <source>
        <dbReference type="ARBA" id="ARBA00022473"/>
    </source>
</evidence>
<evidence type="ECO:0000256" key="6">
    <source>
        <dbReference type="ARBA" id="ARBA00023157"/>
    </source>
</evidence>
<organism evidence="8 9">
    <name type="scientific">Punica granatum</name>
    <name type="common">Pomegranate</name>
    <dbReference type="NCBI Taxonomy" id="22663"/>
    <lineage>
        <taxon>Eukaryota</taxon>
        <taxon>Viridiplantae</taxon>
        <taxon>Streptophyta</taxon>
        <taxon>Embryophyta</taxon>
        <taxon>Tracheophyta</taxon>
        <taxon>Spermatophyta</taxon>
        <taxon>Magnoliopsida</taxon>
        <taxon>eudicotyledons</taxon>
        <taxon>Gunneridae</taxon>
        <taxon>Pentapetalae</taxon>
        <taxon>rosids</taxon>
        <taxon>malvids</taxon>
        <taxon>Myrtales</taxon>
        <taxon>Lythraceae</taxon>
        <taxon>Punica</taxon>
    </lineage>
</organism>
<dbReference type="Pfam" id="PF17181">
    <property type="entry name" value="EPF"/>
    <property type="match status" value="1"/>
</dbReference>
<evidence type="ECO:0000256" key="4">
    <source>
        <dbReference type="ARBA" id="ARBA00022525"/>
    </source>
</evidence>
<comment type="similarity">
    <text evidence="2 7">Belongs to the plant cysteine rich small secretory peptide family. Epidermal patterning factor subfamily.</text>
</comment>
<comment type="caution">
    <text evidence="8">The sequence shown here is derived from an EMBL/GenBank/DDBJ whole genome shotgun (WGS) entry which is preliminary data.</text>
</comment>
<reference evidence="8 9" key="1">
    <citation type="submission" date="2017-11" db="EMBL/GenBank/DDBJ databases">
        <title>De-novo sequencing of pomegranate (Punica granatum L.) genome.</title>
        <authorList>
            <person name="Akparov Z."/>
            <person name="Amiraslanov A."/>
            <person name="Hajiyeva S."/>
            <person name="Abbasov M."/>
            <person name="Kaur K."/>
            <person name="Hamwieh A."/>
            <person name="Solovyev V."/>
            <person name="Salamov A."/>
            <person name="Braich B."/>
            <person name="Kosarev P."/>
            <person name="Mahmoud A."/>
            <person name="Hajiyev E."/>
            <person name="Babayeva S."/>
            <person name="Izzatullayeva V."/>
            <person name="Mammadov A."/>
            <person name="Mammadov A."/>
            <person name="Sharifova S."/>
            <person name="Ojaghi J."/>
            <person name="Eynullazada K."/>
            <person name="Bayramov B."/>
            <person name="Abdulazimova A."/>
            <person name="Shahmuradov I."/>
        </authorList>
    </citation>
    <scope>NUCLEOTIDE SEQUENCE [LARGE SCALE GENOMIC DNA]</scope>
    <source>
        <strain evidence="9">cv. AG2017</strain>
        <tissue evidence="8">Leaf</tissue>
    </source>
</reference>
<keyword evidence="3 7" id="KW-0217">Developmental protein</keyword>
<dbReference type="STRING" id="22663.A0A2I0IME1"/>
<dbReference type="EMBL" id="PGOL01002823">
    <property type="protein sequence ID" value="PKI44830.1"/>
    <property type="molecule type" value="Genomic_DNA"/>
</dbReference>
<evidence type="ECO:0000313" key="8">
    <source>
        <dbReference type="EMBL" id="PKI44830.1"/>
    </source>
</evidence>
<dbReference type="PANTHER" id="PTHR33109:SF7">
    <property type="entry name" value="EPIDERMAL PATTERNING FACTOR-LIKE PROTEIN 2"/>
    <property type="match status" value="1"/>
</dbReference>
<comment type="subcellular location">
    <subcellularLocation>
        <location evidence="1 7">Secreted</location>
    </subcellularLocation>
</comment>
<name>A0A2I0IME1_PUNGR</name>
<evidence type="ECO:0000256" key="5">
    <source>
        <dbReference type="ARBA" id="ARBA00022729"/>
    </source>
</evidence>
<evidence type="ECO:0000256" key="1">
    <source>
        <dbReference type="ARBA" id="ARBA00004613"/>
    </source>
</evidence>
<accession>A0A2I0IME1</accession>
<comment type="function">
    <text evidence="7">Controls stomatal patterning.</text>
</comment>
<proteinExistence type="inferred from homology"/>
<keyword evidence="6" id="KW-1015">Disulfide bond</keyword>
<sequence>MTLADLHDKKLIQIQSFRSERYVPCRSVVREGEPDAKKIKSRGDLHCRWSASFSLECHFAHSATCDPQTGNWPLHCLLLLGSLPSSCVLPRYIKLGKTLPVLITTRPYQSCPVMFEMWRLRGFAVLVLLFFVTGSSQLTEGRAAIQFSGPSKGAAGRETAIAMIERIGSTPPRCDRKCSSCGHCEAIQVPMNPQGSRPSGDGENYASQFAVGEYYSRDRGDDDSSNYKPMSWKCKCGKFIFNP</sequence>
<evidence type="ECO:0000256" key="7">
    <source>
        <dbReference type="RuleBase" id="RU367102"/>
    </source>
</evidence>
<dbReference type="PANTHER" id="PTHR33109">
    <property type="entry name" value="EPIDERMAL PATTERNING FACTOR-LIKE PROTEIN 4"/>
    <property type="match status" value="1"/>
</dbReference>
<dbReference type="Proteomes" id="UP000233551">
    <property type="component" value="Unassembled WGS sequence"/>
</dbReference>
<gene>
    <name evidence="8" type="ORF">CRG98_034778</name>
</gene>
<evidence type="ECO:0000313" key="9">
    <source>
        <dbReference type="Proteomes" id="UP000233551"/>
    </source>
</evidence>
<dbReference type="InterPro" id="IPR039455">
    <property type="entry name" value="EPFL"/>
</dbReference>
<evidence type="ECO:0000256" key="2">
    <source>
        <dbReference type="ARBA" id="ARBA00008127"/>
    </source>
</evidence>
<keyword evidence="9" id="KW-1185">Reference proteome</keyword>
<keyword evidence="5" id="KW-0732">Signal</keyword>
<protein>
    <recommendedName>
        <fullName evidence="7">Epidermal patterning factor-like protein</fullName>
    </recommendedName>
</protein>
<dbReference type="GO" id="GO:0010052">
    <property type="term" value="P:guard cell differentiation"/>
    <property type="evidence" value="ECO:0007669"/>
    <property type="project" value="UniProtKB-UniRule"/>
</dbReference>
<dbReference type="AlphaFoldDB" id="A0A2I0IME1"/>